<feature type="non-terminal residue" evidence="2">
    <location>
        <position position="1"/>
    </location>
</feature>
<accession>A0AA88YM43</accession>
<dbReference type="InterPro" id="IPR036508">
    <property type="entry name" value="Chitin-bd_dom_sf"/>
</dbReference>
<name>A0AA88YM43_PINIB</name>
<dbReference type="SUPFAM" id="SSF57625">
    <property type="entry name" value="Invertebrate chitin-binding proteins"/>
    <property type="match status" value="1"/>
</dbReference>
<reference evidence="2" key="1">
    <citation type="submission" date="2019-08" db="EMBL/GenBank/DDBJ databases">
        <title>The improved chromosome-level genome for the pearl oyster Pinctada fucata martensii using PacBio sequencing and Hi-C.</title>
        <authorList>
            <person name="Zheng Z."/>
        </authorList>
    </citation>
    <scope>NUCLEOTIDE SEQUENCE</scope>
    <source>
        <strain evidence="2">ZZ-2019</strain>
        <tissue evidence="2">Adductor muscle</tissue>
    </source>
</reference>
<dbReference type="GO" id="GO:0008061">
    <property type="term" value="F:chitin binding"/>
    <property type="evidence" value="ECO:0007669"/>
    <property type="project" value="InterPro"/>
</dbReference>
<comment type="caution">
    <text evidence="2">The sequence shown here is derived from an EMBL/GenBank/DDBJ whole genome shotgun (WGS) entry which is preliminary data.</text>
</comment>
<dbReference type="Proteomes" id="UP001186944">
    <property type="component" value="Unassembled WGS sequence"/>
</dbReference>
<evidence type="ECO:0000313" key="3">
    <source>
        <dbReference type="Proteomes" id="UP001186944"/>
    </source>
</evidence>
<evidence type="ECO:0000259" key="1">
    <source>
        <dbReference type="PROSITE" id="PS50940"/>
    </source>
</evidence>
<dbReference type="AlphaFoldDB" id="A0AA88YM43"/>
<dbReference type="PROSITE" id="PS50940">
    <property type="entry name" value="CHIT_BIND_II"/>
    <property type="match status" value="1"/>
</dbReference>
<feature type="domain" description="Chitin-binding type-2" evidence="1">
    <location>
        <begin position="6"/>
        <end position="68"/>
    </location>
</feature>
<dbReference type="Gene3D" id="2.170.140.10">
    <property type="entry name" value="Chitin binding domain"/>
    <property type="match status" value="1"/>
</dbReference>
<protein>
    <recommendedName>
        <fullName evidence="1">Chitin-binding type-2 domain-containing protein</fullName>
    </recommendedName>
</protein>
<organism evidence="2 3">
    <name type="scientific">Pinctada imbricata</name>
    <name type="common">Atlantic pearl-oyster</name>
    <name type="synonym">Pinctada martensii</name>
    <dbReference type="NCBI Taxonomy" id="66713"/>
    <lineage>
        <taxon>Eukaryota</taxon>
        <taxon>Metazoa</taxon>
        <taxon>Spiralia</taxon>
        <taxon>Lophotrochozoa</taxon>
        <taxon>Mollusca</taxon>
        <taxon>Bivalvia</taxon>
        <taxon>Autobranchia</taxon>
        <taxon>Pteriomorphia</taxon>
        <taxon>Pterioida</taxon>
        <taxon>Pterioidea</taxon>
        <taxon>Pteriidae</taxon>
        <taxon>Pinctada</taxon>
    </lineage>
</organism>
<dbReference type="InterPro" id="IPR013320">
    <property type="entry name" value="ConA-like_dom_sf"/>
</dbReference>
<gene>
    <name evidence="2" type="ORF">FSP39_010582</name>
</gene>
<dbReference type="InterPro" id="IPR002557">
    <property type="entry name" value="Chitin-bd_dom"/>
</dbReference>
<dbReference type="EMBL" id="VSWD01000005">
    <property type="protein sequence ID" value="KAK3102335.1"/>
    <property type="molecule type" value="Genomic_DNA"/>
</dbReference>
<dbReference type="SUPFAM" id="SSF49899">
    <property type="entry name" value="Concanavalin A-like lectins/glucanases"/>
    <property type="match status" value="1"/>
</dbReference>
<sequence length="518" mass="58350">FIVDPCDDCIIRNGVGFNPHPNDCAKFTHCVRGADNKMVATFRSCPFSQYWDQTVLTCRKSEDVPCIHEKCRAYMRTHPMTNTDNCRAYWQCKKGISIGTCCKEGQMYVPNKGCIRDLIGVCSDACPPVTYEHSSCDSREITGDPKRYERYIPGQGWVKMPCPMGTHYQHSSCGCAVHVSFKNETTQAVCRPELYLPFDTDLRDKSGNNLHVENHGVVIREGAAYFNGQAQLVIPRFSSFQYRDLVITMKFYENPPTGNLVPLMSNSNFCKSNISLALIKSKQSIHFFAKLDTGKSTTFGLPMKVGKWNQVYYVHDGQILEGSSNGMKAEKSAIGKLQSTHTPIHIGFGKGRSKFKGYMDEKRKSKKNIFIDVSPFLKVIARFLQKSSSADGRGTFPDEVPHGIGKYGCVQNVRGYEREQIKRKPYRSLSDFTEPTDVAVIEETKQIKLGKNGLMPDNLDFNLNLVHGSKPVTLHLNRNGLGNEGKQVAVVRRYRNGTVVMVQEHIPKVKVSIFETLY</sequence>
<proteinExistence type="predicted"/>
<keyword evidence="3" id="KW-1185">Reference proteome</keyword>
<dbReference type="GO" id="GO:0005576">
    <property type="term" value="C:extracellular region"/>
    <property type="evidence" value="ECO:0007669"/>
    <property type="project" value="InterPro"/>
</dbReference>
<evidence type="ECO:0000313" key="2">
    <source>
        <dbReference type="EMBL" id="KAK3102335.1"/>
    </source>
</evidence>
<dbReference type="Pfam" id="PF01607">
    <property type="entry name" value="CBM_14"/>
    <property type="match status" value="1"/>
</dbReference>
<dbReference type="SMART" id="SM00494">
    <property type="entry name" value="ChtBD2"/>
    <property type="match status" value="2"/>
</dbReference>
<dbReference type="Gene3D" id="2.60.120.200">
    <property type="match status" value="1"/>
</dbReference>